<dbReference type="EC" id="5.1.3.15" evidence="3 5"/>
<dbReference type="InterPro" id="IPR014718">
    <property type="entry name" value="GH-type_carb-bd"/>
</dbReference>
<dbReference type="CDD" id="cd09020">
    <property type="entry name" value="D-hex-6-P-epi_like"/>
    <property type="match status" value="1"/>
</dbReference>
<dbReference type="PANTHER" id="PTHR11122:SF13">
    <property type="entry name" value="GLUCOSE-6-PHOSPHATE 1-EPIMERASE"/>
    <property type="match status" value="1"/>
</dbReference>
<evidence type="ECO:0000256" key="2">
    <source>
        <dbReference type="ARBA" id="ARBA00005866"/>
    </source>
</evidence>
<dbReference type="Proteomes" id="UP001610446">
    <property type="component" value="Unassembled WGS sequence"/>
</dbReference>
<comment type="catalytic activity">
    <reaction evidence="1">
        <text>alpha-D-glucose 6-phosphate = beta-D-glucose 6-phosphate</text>
        <dbReference type="Rhea" id="RHEA:16249"/>
        <dbReference type="ChEBI" id="CHEBI:58225"/>
        <dbReference type="ChEBI" id="CHEBI:58247"/>
        <dbReference type="EC" id="5.1.3.15"/>
    </reaction>
</comment>
<dbReference type="InterPro" id="IPR008183">
    <property type="entry name" value="Aldose_1/G6P_1-epimerase"/>
</dbReference>
<dbReference type="SUPFAM" id="SSF74650">
    <property type="entry name" value="Galactose mutarotase-like"/>
    <property type="match status" value="1"/>
</dbReference>
<dbReference type="InterPro" id="IPR011013">
    <property type="entry name" value="Gal_mutarotase_sf_dom"/>
</dbReference>
<dbReference type="Gene3D" id="2.70.98.10">
    <property type="match status" value="1"/>
</dbReference>
<name>A0ABR4JQ79_9EURO</name>
<comment type="similarity">
    <text evidence="2 5">Belongs to the glucose-6-phosphate 1-epimerase family.</text>
</comment>
<keyword evidence="4 5" id="KW-0413">Isomerase</keyword>
<dbReference type="InterPro" id="IPR025532">
    <property type="entry name" value="G6P_1-epimerase"/>
</dbReference>
<sequence length="318" mass="34061">MDRSKKPAAIGVTATPPQPTISLANNIVQATLPSGESVTVHLYGATVTSWKTTSSAEKLWLSEAAVLDGSKPIRGGIPVVFPVFGPPPPNHATSSLPQHGFARNNLWEFLGKSSSESSSSSTTADNAVKLDFGLSSSMLSDDAKSKWPYEFGLVYSVTLSREGLGTSLQVRNQGSENFEFQVLLHTYLAIEDISTIQIKSLQGKSYIDKVLNATEHTETATTLQIASETDRIYKGLDPSVPIVVSSASTGDLFSITREGLTDAVVWNPWIEKAKGMGDFSPDDGYKRMVCVEAGSVAGWTTLEAGESWEGGQLIRPSS</sequence>
<evidence type="ECO:0000256" key="5">
    <source>
        <dbReference type="PIRNR" id="PIRNR016020"/>
    </source>
</evidence>
<protein>
    <recommendedName>
        <fullName evidence="3 5">Glucose-6-phosphate 1-epimerase</fullName>
        <ecNumber evidence="3 5">5.1.3.15</ecNumber>
    </recommendedName>
</protein>
<comment type="caution">
    <text evidence="6">The sequence shown here is derived from an EMBL/GenBank/DDBJ whole genome shotgun (WGS) entry which is preliminary data.</text>
</comment>
<dbReference type="PIRSF" id="PIRSF016020">
    <property type="entry name" value="PHexose_mutarotase"/>
    <property type="match status" value="1"/>
</dbReference>
<keyword evidence="7" id="KW-1185">Reference proteome</keyword>
<proteinExistence type="inferred from homology"/>
<evidence type="ECO:0000256" key="4">
    <source>
        <dbReference type="ARBA" id="ARBA00023235"/>
    </source>
</evidence>
<comment type="function">
    <text evidence="5">Catalyzes the interconversion between the alpha and beta anomers from at least three hexose 6-phosphate sugars (Glc6P, Gal6P, and Man6P).</text>
</comment>
<accession>A0ABR4JQ79</accession>
<dbReference type="EMBL" id="JBFXLU010000102">
    <property type="protein sequence ID" value="KAL2842190.1"/>
    <property type="molecule type" value="Genomic_DNA"/>
</dbReference>
<evidence type="ECO:0000313" key="7">
    <source>
        <dbReference type="Proteomes" id="UP001610446"/>
    </source>
</evidence>
<organism evidence="6 7">
    <name type="scientific">Aspergillus pseudoustus</name>
    <dbReference type="NCBI Taxonomy" id="1810923"/>
    <lineage>
        <taxon>Eukaryota</taxon>
        <taxon>Fungi</taxon>
        <taxon>Dikarya</taxon>
        <taxon>Ascomycota</taxon>
        <taxon>Pezizomycotina</taxon>
        <taxon>Eurotiomycetes</taxon>
        <taxon>Eurotiomycetidae</taxon>
        <taxon>Eurotiales</taxon>
        <taxon>Aspergillaceae</taxon>
        <taxon>Aspergillus</taxon>
        <taxon>Aspergillus subgen. Nidulantes</taxon>
    </lineage>
</organism>
<gene>
    <name evidence="6" type="ORF">BJY01DRAFT_216925</name>
</gene>
<dbReference type="PANTHER" id="PTHR11122">
    <property type="entry name" value="APOSPORY-ASSOCIATED PROTEIN C-RELATED"/>
    <property type="match status" value="1"/>
</dbReference>
<evidence type="ECO:0000256" key="3">
    <source>
        <dbReference type="ARBA" id="ARBA00012083"/>
    </source>
</evidence>
<evidence type="ECO:0000256" key="1">
    <source>
        <dbReference type="ARBA" id="ARBA00001096"/>
    </source>
</evidence>
<reference evidence="6 7" key="1">
    <citation type="submission" date="2024-07" db="EMBL/GenBank/DDBJ databases">
        <title>Section-level genome sequencing and comparative genomics of Aspergillus sections Usti and Cavernicolus.</title>
        <authorList>
            <consortium name="Lawrence Berkeley National Laboratory"/>
            <person name="Nybo J.L."/>
            <person name="Vesth T.C."/>
            <person name="Theobald S."/>
            <person name="Frisvad J.C."/>
            <person name="Larsen T.O."/>
            <person name="Kjaerboelling I."/>
            <person name="Rothschild-Mancinelli K."/>
            <person name="Lyhne E.K."/>
            <person name="Kogle M.E."/>
            <person name="Barry K."/>
            <person name="Clum A."/>
            <person name="Na H."/>
            <person name="Ledsgaard L."/>
            <person name="Lin J."/>
            <person name="Lipzen A."/>
            <person name="Kuo A."/>
            <person name="Riley R."/>
            <person name="Mondo S."/>
            <person name="Labutti K."/>
            <person name="Haridas S."/>
            <person name="Pangalinan J."/>
            <person name="Salamov A.A."/>
            <person name="Simmons B.A."/>
            <person name="Magnuson J.K."/>
            <person name="Chen J."/>
            <person name="Drula E."/>
            <person name="Henrissat B."/>
            <person name="Wiebenga A."/>
            <person name="Lubbers R.J."/>
            <person name="Gomes A.C."/>
            <person name="Makela M.R."/>
            <person name="Stajich J."/>
            <person name="Grigoriev I.V."/>
            <person name="Mortensen U.H."/>
            <person name="De Vries R.P."/>
            <person name="Baker S.E."/>
            <person name="Andersen M.R."/>
        </authorList>
    </citation>
    <scope>NUCLEOTIDE SEQUENCE [LARGE SCALE GENOMIC DNA]</scope>
    <source>
        <strain evidence="6 7">CBS 123904</strain>
    </source>
</reference>
<dbReference type="Pfam" id="PF01263">
    <property type="entry name" value="Aldose_epim"/>
    <property type="match status" value="1"/>
</dbReference>
<evidence type="ECO:0000313" key="6">
    <source>
        <dbReference type="EMBL" id="KAL2842190.1"/>
    </source>
</evidence>